<accession>A0A090N0J3</accession>
<dbReference type="Proteomes" id="UP000035682">
    <property type="component" value="Unplaced"/>
</dbReference>
<dbReference type="EMBL" id="LN609530">
    <property type="protein sequence ID" value="CEF70788.2"/>
    <property type="molecule type" value="Genomic_DNA"/>
</dbReference>
<dbReference type="CTD" id="36383167"/>
<protein>
    <submittedName>
        <fullName evidence="1 3">Uncharacterized protein</fullName>
    </submittedName>
</protein>
<dbReference type="AlphaFoldDB" id="A0A090N0J3"/>
<reference evidence="1 2" key="1">
    <citation type="submission" date="2014-09" db="EMBL/GenBank/DDBJ databases">
        <authorList>
            <person name="Martin A.A."/>
        </authorList>
    </citation>
    <scope>NUCLEOTIDE SEQUENCE</scope>
    <source>
        <strain evidence="2">ED321</strain>
        <strain evidence="1">ED321 Heterogonic</strain>
    </source>
</reference>
<name>A0A090N0J3_STRRB</name>
<reference evidence="3" key="2">
    <citation type="submission" date="2020-12" db="UniProtKB">
        <authorList>
            <consortium name="WormBaseParasite"/>
        </authorList>
    </citation>
    <scope>IDENTIFICATION</scope>
</reference>
<dbReference type="RefSeq" id="XP_024509984.1">
    <property type="nucleotide sequence ID" value="XM_024644424.1"/>
</dbReference>
<dbReference type="STRING" id="34506.A0A090N0J3"/>
<keyword evidence="2" id="KW-1185">Reference proteome</keyword>
<evidence type="ECO:0000313" key="1">
    <source>
        <dbReference type="EMBL" id="CEF70788.2"/>
    </source>
</evidence>
<dbReference type="WormBase" id="SRAE_X000011900">
    <property type="protein sequence ID" value="SRP10742"/>
    <property type="gene ID" value="WBGene00265674"/>
</dbReference>
<evidence type="ECO:0000313" key="2">
    <source>
        <dbReference type="Proteomes" id="UP000035682"/>
    </source>
</evidence>
<gene>
    <name evidence="1 3 4" type="ORF">SRAE_X000011900</name>
</gene>
<dbReference type="GeneID" id="36383167"/>
<proteinExistence type="predicted"/>
<sequence length="482" mass="57121">MNNYGIGDYLNLWLQRFDNVEVKNEINSDYLNNELLNDSKKNLSNDDQKIKNLIIGYNTNELKYAKIKNGLQIWRTLGPANKSVAHFFNPNFIKYDRGKDLRSFELDIYKLLCLPITFKIRQLLVSILSLMASHPYTDKNYQIGISDVGKKILDNFFIFNLNNKKGTTTNYEIEKTENYEFRLMVRYFLETYCRKMNCWEIRLSITHVNDFLTLFRVVYSDFIQEMQQYMILGVDYQKIYNQKLNNTLILLDFLMQTFVWLCMPSNFLFLLNNTDMFKTIDLVCTLTSQFWIRCNYVHNISKDTFSFFAKRVFISLSTSTLIFHRDYIRLLKSKIAFNHIKLWNVIMNRMHEIESVPEPGDNRRISATIRSTDVTDDNFEGTNNEDGNNILSDISDIYQLSEYKELLIVDEVVIKEILANERNFKENNTSKTMLLYVLNMKNGTIEKILDEYKMSKANIYNLRISIYGKYYWQVNLFSPTVV</sequence>
<evidence type="ECO:0000313" key="4">
    <source>
        <dbReference type="WormBase" id="SRAE_X000011900"/>
    </source>
</evidence>
<organism evidence="1">
    <name type="scientific">Strongyloides ratti</name>
    <name type="common">Parasitic roundworm</name>
    <dbReference type="NCBI Taxonomy" id="34506"/>
    <lineage>
        <taxon>Eukaryota</taxon>
        <taxon>Metazoa</taxon>
        <taxon>Ecdysozoa</taxon>
        <taxon>Nematoda</taxon>
        <taxon>Chromadorea</taxon>
        <taxon>Rhabditida</taxon>
        <taxon>Tylenchina</taxon>
        <taxon>Panagrolaimomorpha</taxon>
        <taxon>Strongyloidoidea</taxon>
        <taxon>Strongyloididae</taxon>
        <taxon>Strongyloides</taxon>
    </lineage>
</organism>
<dbReference type="WBParaSite" id="SRAE_X000011900.1">
    <property type="protein sequence ID" value="SRAE_X000011900.1"/>
    <property type="gene ID" value="WBGene00265674"/>
</dbReference>
<evidence type="ECO:0000313" key="3">
    <source>
        <dbReference type="WBParaSite" id="SRAE_X000011900.1"/>
    </source>
</evidence>